<feature type="signal peptide" evidence="1">
    <location>
        <begin position="1"/>
        <end position="24"/>
    </location>
</feature>
<dbReference type="Proteomes" id="UP000008068">
    <property type="component" value="Unassembled WGS sequence"/>
</dbReference>
<dbReference type="AlphaFoldDB" id="G0N2R9"/>
<keyword evidence="1" id="KW-0732">Signal</keyword>
<dbReference type="OrthoDB" id="5815952at2759"/>
<sequence>MRCLQSSGVYLLLLGVLVAKFGWSESTTDHQQRQKIIYQDEGDATEQYVTDRLRPSYKIDTTQLHTIKDLNALGFYKALRELYLTGGFDIKLNFNKAILGATVIPDMQWQQAIRALEQTRFEIKGGETSWRRIQGMIKLNEPDSLTREPWLMDLVMLIMENSVNPKNVAYSIRDLGVALMENGSTRDGYTNGTDLRKFLKTWELTELTSTTEKSAPFNWTEHLLLIHHTIGPENFNALGDILESLPWQTFGVYSGDSEYLRFYRARLLEAVLDADVAEKVLKALYDGYQNATQTYNAAPRVIDELALAELIPRADLPIFVGVTGGTVPVDGGATPDRLETAQGRIGTLWGQIPFKDETKALFSKAAGTALETQRVGGLEGIKNALLAGARLSKHLGSAQKAIEKCQELQKMILVDSIAQFRFNYALEVVKNLNYTKDGVPGYEMLFEMYFGNKALWSTRLFEGTRLKTLDEMLQFFKAMTLDPSTNFLQLITILGKAKYTYREFQEKLQMVQNDNSILRNFQQAFQFRPNTVEDAKTLRSALQSLLGLSKDDTELLGNIRSVREILRTEDPKKVLETLGAVSLLSRDRRWQDVADALGAVYTVTQGPSSTFAQRTAPFKGVPRSPGGKSHLEVYLSLQSLLEVPEFLEAKCKFIEDFYGPGTAEIAMFGVDLDKIQMWNQETSSNEALIQLLRAVESRAALGRLISFHNAYTTNTSDPYHSMAMIGDMALYLEGHNWRE</sequence>
<gene>
    <name evidence="2" type="ORF">CAEBREN_31602</name>
</gene>
<accession>G0N2R9</accession>
<dbReference type="STRING" id="135651.G0N2R9"/>
<name>G0N2R9_CAEBE</name>
<protein>
    <submittedName>
        <fullName evidence="2">Uncharacterized protein</fullName>
    </submittedName>
</protein>
<feature type="chain" id="PRO_5003404080" evidence="1">
    <location>
        <begin position="25"/>
        <end position="739"/>
    </location>
</feature>
<evidence type="ECO:0000313" key="3">
    <source>
        <dbReference type="Proteomes" id="UP000008068"/>
    </source>
</evidence>
<reference evidence="3" key="1">
    <citation type="submission" date="2011-07" db="EMBL/GenBank/DDBJ databases">
        <authorList>
            <consortium name="Caenorhabditis brenneri Sequencing and Analysis Consortium"/>
            <person name="Wilson R.K."/>
        </authorList>
    </citation>
    <scope>NUCLEOTIDE SEQUENCE [LARGE SCALE GENOMIC DNA]</scope>
    <source>
        <strain evidence="3">PB2801</strain>
    </source>
</reference>
<dbReference type="EMBL" id="GL379831">
    <property type="protein sequence ID" value="EGT51006.1"/>
    <property type="molecule type" value="Genomic_DNA"/>
</dbReference>
<evidence type="ECO:0000256" key="1">
    <source>
        <dbReference type="SAM" id="SignalP"/>
    </source>
</evidence>
<dbReference type="HOGENOM" id="CLU_015062_0_0_1"/>
<keyword evidence="3" id="KW-1185">Reference proteome</keyword>
<evidence type="ECO:0000313" key="2">
    <source>
        <dbReference type="EMBL" id="EGT51006.1"/>
    </source>
</evidence>
<dbReference type="eggNOG" id="ENOG502RT7W">
    <property type="taxonomic scope" value="Eukaryota"/>
</dbReference>
<proteinExistence type="predicted"/>
<organism evidence="3">
    <name type="scientific">Caenorhabditis brenneri</name>
    <name type="common">Nematode worm</name>
    <dbReference type="NCBI Taxonomy" id="135651"/>
    <lineage>
        <taxon>Eukaryota</taxon>
        <taxon>Metazoa</taxon>
        <taxon>Ecdysozoa</taxon>
        <taxon>Nematoda</taxon>
        <taxon>Chromadorea</taxon>
        <taxon>Rhabditida</taxon>
        <taxon>Rhabditina</taxon>
        <taxon>Rhabditomorpha</taxon>
        <taxon>Rhabditoidea</taxon>
        <taxon>Rhabditidae</taxon>
        <taxon>Peloderinae</taxon>
        <taxon>Caenorhabditis</taxon>
    </lineage>
</organism>
<dbReference type="InParanoid" id="G0N2R9"/>